<dbReference type="PANTHER" id="PTHR43384">
    <property type="entry name" value="SEPTUM SITE-DETERMINING PROTEIN MIND HOMOLOG, CHLOROPLASTIC-RELATED"/>
    <property type="match status" value="1"/>
</dbReference>
<dbReference type="InterPro" id="IPR027417">
    <property type="entry name" value="P-loop_NTPase"/>
</dbReference>
<evidence type="ECO:0000313" key="3">
    <source>
        <dbReference type="Proteomes" id="UP000199159"/>
    </source>
</evidence>
<evidence type="ECO:0000259" key="1">
    <source>
        <dbReference type="Pfam" id="PF13614"/>
    </source>
</evidence>
<dbReference type="Gene3D" id="3.40.50.300">
    <property type="entry name" value="P-loop containing nucleotide triphosphate hydrolases"/>
    <property type="match status" value="1"/>
</dbReference>
<name>A0A1H0UC13_9BACI</name>
<dbReference type="Proteomes" id="UP000199159">
    <property type="component" value="Unassembled WGS sequence"/>
</dbReference>
<accession>A0A1H0UC13</accession>
<dbReference type="GO" id="GO:0009898">
    <property type="term" value="C:cytoplasmic side of plasma membrane"/>
    <property type="evidence" value="ECO:0007669"/>
    <property type="project" value="TreeGrafter"/>
</dbReference>
<dbReference type="InterPro" id="IPR050625">
    <property type="entry name" value="ParA/MinD_ATPase"/>
</dbReference>
<dbReference type="InterPro" id="IPR025669">
    <property type="entry name" value="AAA_dom"/>
</dbReference>
<gene>
    <name evidence="2" type="ORF">SAMN05216565_104294</name>
</gene>
<dbReference type="Pfam" id="PF13614">
    <property type="entry name" value="AAA_31"/>
    <property type="match status" value="1"/>
</dbReference>
<dbReference type="EMBL" id="FNJU01000004">
    <property type="protein sequence ID" value="SDP63729.1"/>
    <property type="molecule type" value="Genomic_DNA"/>
</dbReference>
<dbReference type="GO" id="GO:0005829">
    <property type="term" value="C:cytosol"/>
    <property type="evidence" value="ECO:0007669"/>
    <property type="project" value="TreeGrafter"/>
</dbReference>
<keyword evidence="3" id="KW-1185">Reference proteome</keyword>
<proteinExistence type="predicted"/>
<dbReference type="RefSeq" id="WP_090853758.1">
    <property type="nucleotide sequence ID" value="NZ_FNJU01000004.1"/>
</dbReference>
<dbReference type="GO" id="GO:0051782">
    <property type="term" value="P:negative regulation of cell division"/>
    <property type="evidence" value="ECO:0007669"/>
    <property type="project" value="TreeGrafter"/>
</dbReference>
<protein>
    <submittedName>
        <fullName evidence="2">Pilus assembly protein CpaE</fullName>
    </submittedName>
</protein>
<organism evidence="2 3">
    <name type="scientific">Litchfieldia salsa</name>
    <dbReference type="NCBI Taxonomy" id="930152"/>
    <lineage>
        <taxon>Bacteria</taxon>
        <taxon>Bacillati</taxon>
        <taxon>Bacillota</taxon>
        <taxon>Bacilli</taxon>
        <taxon>Bacillales</taxon>
        <taxon>Bacillaceae</taxon>
        <taxon>Litchfieldia</taxon>
    </lineage>
</organism>
<dbReference type="PANTHER" id="PTHR43384:SF13">
    <property type="entry name" value="SLR0110 PROTEIN"/>
    <property type="match status" value="1"/>
</dbReference>
<reference evidence="3" key="1">
    <citation type="submission" date="2016-10" db="EMBL/GenBank/DDBJ databases">
        <authorList>
            <person name="Varghese N."/>
            <person name="Submissions S."/>
        </authorList>
    </citation>
    <scope>NUCLEOTIDE SEQUENCE [LARGE SCALE GENOMIC DNA]</scope>
    <source>
        <strain evidence="3">IBRC-M10078</strain>
    </source>
</reference>
<dbReference type="OrthoDB" id="9794577at2"/>
<dbReference type="AlphaFoldDB" id="A0A1H0UC13"/>
<dbReference type="SUPFAM" id="SSF52540">
    <property type="entry name" value="P-loop containing nucleoside triphosphate hydrolases"/>
    <property type="match status" value="1"/>
</dbReference>
<feature type="domain" description="AAA" evidence="1">
    <location>
        <begin position="135"/>
        <end position="305"/>
    </location>
</feature>
<dbReference type="GO" id="GO:0016887">
    <property type="term" value="F:ATP hydrolysis activity"/>
    <property type="evidence" value="ECO:0007669"/>
    <property type="project" value="TreeGrafter"/>
</dbReference>
<dbReference type="GO" id="GO:0005524">
    <property type="term" value="F:ATP binding"/>
    <property type="evidence" value="ECO:0007669"/>
    <property type="project" value="TreeGrafter"/>
</dbReference>
<sequence length="389" mass="44129">MQWLYFSDTNSPAEAIEIALSKRKHTLLTIYQLEDLSNQLSQIEFPVLFLKANTVYNVYDLAKELSTTYPHAYLILIVPDNMENIKKAMHVGASNLLRISADSEEREEVIKQAEGFMNYREKKDNGSVFRIAKNSKVISICSPKGGSGRTTVSVNLAAALAKQGKKVIVVDGNLQFGDVAMYMDLNPKLTIYEWVKEGYEHNNFAIDKYVMTHKSGVSILAAPPRPEFFEMITDVHLRTAIKELKRLCDVIIIDAPSYLSEVLLSCLEMSEDILLLLSNDLPVLKRNKLFLETLETFQQSEKVKLIMNQDPKNKKLEFKKIEQIMGKEFFFQLPYQETIVNNSISSGIPFVLSHTRSPISKGVLMLANKILVSQVDPIIEPRSKRAIAY</sequence>
<evidence type="ECO:0000313" key="2">
    <source>
        <dbReference type="EMBL" id="SDP63729.1"/>
    </source>
</evidence>
<dbReference type="STRING" id="930152.SAMN05216565_104294"/>